<dbReference type="AlphaFoldDB" id="A0A367LBT0"/>
<evidence type="ECO:0000313" key="2">
    <source>
        <dbReference type="EMBL" id="RCI11692.1"/>
    </source>
</evidence>
<dbReference type="PANTHER" id="PTHR35204">
    <property type="entry name" value="YALI0A21131P"/>
    <property type="match status" value="1"/>
</dbReference>
<dbReference type="OrthoDB" id="10261782at2759"/>
<accession>A0A367LBT0</accession>
<protein>
    <submittedName>
        <fullName evidence="2">Uncharacterized protein</fullName>
    </submittedName>
</protein>
<keyword evidence="3" id="KW-1185">Reference proteome</keyword>
<organism evidence="2 3">
    <name type="scientific">Ophiocordyceps polyrhachis-furcata BCC 54312</name>
    <dbReference type="NCBI Taxonomy" id="1330021"/>
    <lineage>
        <taxon>Eukaryota</taxon>
        <taxon>Fungi</taxon>
        <taxon>Dikarya</taxon>
        <taxon>Ascomycota</taxon>
        <taxon>Pezizomycotina</taxon>
        <taxon>Sordariomycetes</taxon>
        <taxon>Hypocreomycetidae</taxon>
        <taxon>Hypocreales</taxon>
        <taxon>Ophiocordycipitaceae</taxon>
        <taxon>Ophiocordyceps</taxon>
    </lineage>
</organism>
<dbReference type="PANTHER" id="PTHR35204:SF1">
    <property type="entry name" value="ENTEROTOXIN"/>
    <property type="match status" value="1"/>
</dbReference>
<proteinExistence type="predicted"/>
<feature type="chain" id="PRO_5017016729" evidence="1">
    <location>
        <begin position="22"/>
        <end position="552"/>
    </location>
</feature>
<reference evidence="2 3" key="1">
    <citation type="journal article" date="2015" name="BMC Genomics">
        <title>Insights from the genome of Ophiocordyceps polyrhachis-furcata to pathogenicity and host specificity in insect fungi.</title>
        <authorList>
            <person name="Wichadakul D."/>
            <person name="Kobmoo N."/>
            <person name="Ingsriswang S."/>
            <person name="Tangphatsornruang S."/>
            <person name="Chantasingh D."/>
            <person name="Luangsa-ard J.J."/>
            <person name="Eurwilaichitr L."/>
        </authorList>
    </citation>
    <scope>NUCLEOTIDE SEQUENCE [LARGE SCALE GENOMIC DNA]</scope>
    <source>
        <strain evidence="2 3">BCC 54312</strain>
    </source>
</reference>
<dbReference type="STRING" id="1330021.A0A367LBT0"/>
<dbReference type="Proteomes" id="UP000253664">
    <property type="component" value="Unassembled WGS sequence"/>
</dbReference>
<comment type="caution">
    <text evidence="2">The sequence shown here is derived from an EMBL/GenBank/DDBJ whole genome shotgun (WGS) entry which is preliminary data.</text>
</comment>
<feature type="signal peptide" evidence="1">
    <location>
        <begin position="1"/>
        <end position="21"/>
    </location>
</feature>
<sequence length="552" mass="61534">MAPNRLRHLLILAITSLTAEAIAPSIESARANSHRIFNAVNHAGRQWGSALNHNGFSFFSAVVPAGTLLYRGSPDDEFPPEGVEWLAFELEHAQQFATPKDEFHADDGRQKPLLRRRRRRGYIQTYQATRDIPLLYADGMSAAKTSFGTLDSQDLILRDNKTADAASMAEQGRAADICRLIQPWGYAGLVRMEAGFEVVYCDFANGIRLLSAVRMHLAEDKVGDDALRTPLWVRAVTERYDGLGVDRLSIDFSSMLSAFFFPINVSGTDPSRPDLVRLAATPLHQLRDIKTRLEHVASQPRRFTVDWQAVTDMVVRRFANRLAHMAADGDGISDMAFIDELESAVLLYIDGPSNATSIAAPTGDETTKLCTQHLLLSSTLSQPQWTESDRLIHAAIEAVLHDTCTTLLSVFTSLVEASSKDITGAAQPNRHLSTAVAAGRRDVKHLVQRLSWSEWRKVRRCPVGEVMFSVMWPLGNQEDYWQPGCRRLEDLGFERQGYWGTEDGPLRRVELANQAPDRQALIALDHGRRLVGRRFRRSDPKLVDAPAQVEAG</sequence>
<keyword evidence="1" id="KW-0732">Signal</keyword>
<name>A0A367LBT0_9HYPO</name>
<evidence type="ECO:0000313" key="3">
    <source>
        <dbReference type="Proteomes" id="UP000253664"/>
    </source>
</evidence>
<dbReference type="EMBL" id="LKCN02000010">
    <property type="protein sequence ID" value="RCI11692.1"/>
    <property type="molecule type" value="Genomic_DNA"/>
</dbReference>
<evidence type="ECO:0000256" key="1">
    <source>
        <dbReference type="SAM" id="SignalP"/>
    </source>
</evidence>
<gene>
    <name evidence="2" type="ORF">L249_7574</name>
</gene>
<dbReference type="InterPro" id="IPR038921">
    <property type="entry name" value="YOR389W-like"/>
</dbReference>